<dbReference type="SUPFAM" id="SSF56349">
    <property type="entry name" value="DNA breaking-rejoining enzymes"/>
    <property type="match status" value="1"/>
</dbReference>
<accession>A0ABX6V7Z4</accession>
<dbReference type="SUPFAM" id="SSF47823">
    <property type="entry name" value="lambda integrase-like, N-terminal domain"/>
    <property type="match status" value="1"/>
</dbReference>
<protein>
    <submittedName>
        <fullName evidence="5">Tyrosine-type recombinase/integrase</fullName>
    </submittedName>
</protein>
<evidence type="ECO:0000256" key="1">
    <source>
        <dbReference type="ARBA" id="ARBA00022908"/>
    </source>
</evidence>
<evidence type="ECO:0000313" key="5">
    <source>
        <dbReference type="EMBL" id="QPG58120.1"/>
    </source>
</evidence>
<sequence length="361" mass="41294">MSGVANKRVSNTALIDVHQQKIANGESFFEEQSLPISILDDFKSAASETEYEISANTRRVYLSSFRIFGEYCQQHKLNTLPADPRSVIAFIGQQKEIINPKSGARLSKQTLTTRLAAIRFYHIQAGFHSPTEHPLVLRVMRGLSRNKHRVTSDYDQQPIMYDELELLLQTIDKQSQALTKARDKAIIQLGFQGGFRRSELAEIRVNHVNFLRNKLKVRLAFSKSNQQGHKEWKDLPESEEFSALSSVKHWLEISKITQGHLFRSLSRDGQQLRPYQLASHSHADNGETNNNSGFLRGDDIYQIIKKYCEKAGLSSEFYGAHSLRSGCVTQLHENDKDHLYIMARTGHTDPRSLRHYLKPKD</sequence>
<proteinExistence type="predicted"/>
<dbReference type="Proteomes" id="UP000316416">
    <property type="component" value="Chromosome"/>
</dbReference>
<feature type="domain" description="Tyr recombinase" evidence="4">
    <location>
        <begin position="154"/>
        <end position="361"/>
    </location>
</feature>
<dbReference type="InterPro" id="IPR013762">
    <property type="entry name" value="Integrase-like_cat_sf"/>
</dbReference>
<keyword evidence="2" id="KW-0238">DNA-binding</keyword>
<dbReference type="Gene3D" id="1.10.443.10">
    <property type="entry name" value="Intergrase catalytic core"/>
    <property type="match status" value="1"/>
</dbReference>
<dbReference type="EMBL" id="CP045503">
    <property type="protein sequence ID" value="QPG58120.1"/>
    <property type="molecule type" value="Genomic_DNA"/>
</dbReference>
<dbReference type="PROSITE" id="PS51898">
    <property type="entry name" value="TYR_RECOMBINASE"/>
    <property type="match status" value="1"/>
</dbReference>
<keyword evidence="6" id="KW-1185">Reference proteome</keyword>
<dbReference type="InterPro" id="IPR011010">
    <property type="entry name" value="DNA_brk_join_enz"/>
</dbReference>
<evidence type="ECO:0000256" key="3">
    <source>
        <dbReference type="ARBA" id="ARBA00023172"/>
    </source>
</evidence>
<dbReference type="Gene3D" id="1.10.150.130">
    <property type="match status" value="1"/>
</dbReference>
<organism evidence="5 6">
    <name type="scientific">Shewanella eurypsychrophilus</name>
    <dbReference type="NCBI Taxonomy" id="2593656"/>
    <lineage>
        <taxon>Bacteria</taxon>
        <taxon>Pseudomonadati</taxon>
        <taxon>Pseudomonadota</taxon>
        <taxon>Gammaproteobacteria</taxon>
        <taxon>Alteromonadales</taxon>
        <taxon>Shewanellaceae</taxon>
        <taxon>Shewanella</taxon>
    </lineage>
</organism>
<reference evidence="5" key="1">
    <citation type="submission" date="2021-07" db="EMBL/GenBank/DDBJ databases">
        <title>Shewanella sp. YLB-07 whole genome sequence.</title>
        <authorList>
            <person name="Yu L."/>
        </authorList>
    </citation>
    <scope>NUCLEOTIDE SEQUENCE</scope>
    <source>
        <strain evidence="5">YLB-08</strain>
    </source>
</reference>
<dbReference type="Pfam" id="PF00589">
    <property type="entry name" value="Phage_integrase"/>
    <property type="match status" value="1"/>
</dbReference>
<dbReference type="InterPro" id="IPR002104">
    <property type="entry name" value="Integrase_catalytic"/>
</dbReference>
<dbReference type="RefSeq" id="WP_142874953.1">
    <property type="nucleotide sequence ID" value="NZ_CP045503.2"/>
</dbReference>
<keyword evidence="1" id="KW-0229">DNA integration</keyword>
<keyword evidence="3" id="KW-0233">DNA recombination</keyword>
<name>A0ABX6V7Z4_9GAMM</name>
<evidence type="ECO:0000313" key="6">
    <source>
        <dbReference type="Proteomes" id="UP000316416"/>
    </source>
</evidence>
<dbReference type="PANTHER" id="PTHR30349">
    <property type="entry name" value="PHAGE INTEGRASE-RELATED"/>
    <property type="match status" value="1"/>
</dbReference>
<gene>
    <name evidence="5" type="ORF">FM038_012215</name>
</gene>
<evidence type="ECO:0000259" key="4">
    <source>
        <dbReference type="PROSITE" id="PS51898"/>
    </source>
</evidence>
<dbReference type="InterPro" id="IPR010998">
    <property type="entry name" value="Integrase_recombinase_N"/>
</dbReference>
<dbReference type="PANTHER" id="PTHR30349:SF90">
    <property type="entry name" value="TYROSINE RECOMBINASE XERD"/>
    <property type="match status" value="1"/>
</dbReference>
<dbReference type="InterPro" id="IPR050090">
    <property type="entry name" value="Tyrosine_recombinase_XerCD"/>
</dbReference>
<evidence type="ECO:0000256" key="2">
    <source>
        <dbReference type="ARBA" id="ARBA00023125"/>
    </source>
</evidence>